<proteinExistence type="predicted"/>
<comment type="caution">
    <text evidence="2">The sequence shown here is derived from an EMBL/GenBank/DDBJ whole genome shotgun (WGS) entry which is preliminary data.</text>
</comment>
<protein>
    <submittedName>
        <fullName evidence="2">Uncharacterized protein</fullName>
    </submittedName>
</protein>
<keyword evidence="3" id="KW-1185">Reference proteome</keyword>
<reference evidence="2" key="1">
    <citation type="submission" date="2023-03" db="EMBL/GenBank/DDBJ databases">
        <title>Massive genome expansion in bonnet fungi (Mycena s.s.) driven by repeated elements and novel gene families across ecological guilds.</title>
        <authorList>
            <consortium name="Lawrence Berkeley National Laboratory"/>
            <person name="Harder C.B."/>
            <person name="Miyauchi S."/>
            <person name="Viragh M."/>
            <person name="Kuo A."/>
            <person name="Thoen E."/>
            <person name="Andreopoulos B."/>
            <person name="Lu D."/>
            <person name="Skrede I."/>
            <person name="Drula E."/>
            <person name="Henrissat B."/>
            <person name="Morin E."/>
            <person name="Kohler A."/>
            <person name="Barry K."/>
            <person name="LaButti K."/>
            <person name="Morin E."/>
            <person name="Salamov A."/>
            <person name="Lipzen A."/>
            <person name="Mereny Z."/>
            <person name="Hegedus B."/>
            <person name="Baldrian P."/>
            <person name="Stursova M."/>
            <person name="Weitz H."/>
            <person name="Taylor A."/>
            <person name="Grigoriev I.V."/>
            <person name="Nagy L.G."/>
            <person name="Martin F."/>
            <person name="Kauserud H."/>
        </authorList>
    </citation>
    <scope>NUCLEOTIDE SEQUENCE</scope>
    <source>
        <strain evidence="2">CBHHK067</strain>
    </source>
</reference>
<dbReference type="Proteomes" id="UP001221757">
    <property type="component" value="Unassembled WGS sequence"/>
</dbReference>
<evidence type="ECO:0000313" key="2">
    <source>
        <dbReference type="EMBL" id="KAJ7665632.1"/>
    </source>
</evidence>
<evidence type="ECO:0000313" key="3">
    <source>
        <dbReference type="Proteomes" id="UP001221757"/>
    </source>
</evidence>
<dbReference type="AlphaFoldDB" id="A0AAD7G443"/>
<keyword evidence="1" id="KW-1133">Transmembrane helix</keyword>
<dbReference type="EMBL" id="JARKIE010000214">
    <property type="protein sequence ID" value="KAJ7665632.1"/>
    <property type="molecule type" value="Genomic_DNA"/>
</dbReference>
<keyword evidence="1" id="KW-0812">Transmembrane</keyword>
<feature type="transmembrane region" description="Helical" evidence="1">
    <location>
        <begin position="88"/>
        <end position="109"/>
    </location>
</feature>
<organism evidence="2 3">
    <name type="scientific">Mycena rosella</name>
    <name type="common">Pink bonnet</name>
    <name type="synonym">Agaricus rosellus</name>
    <dbReference type="NCBI Taxonomy" id="1033263"/>
    <lineage>
        <taxon>Eukaryota</taxon>
        <taxon>Fungi</taxon>
        <taxon>Dikarya</taxon>
        <taxon>Basidiomycota</taxon>
        <taxon>Agaricomycotina</taxon>
        <taxon>Agaricomycetes</taxon>
        <taxon>Agaricomycetidae</taxon>
        <taxon>Agaricales</taxon>
        <taxon>Marasmiineae</taxon>
        <taxon>Mycenaceae</taxon>
        <taxon>Mycena</taxon>
    </lineage>
</organism>
<feature type="transmembrane region" description="Helical" evidence="1">
    <location>
        <begin position="57"/>
        <end position="76"/>
    </location>
</feature>
<accession>A0AAD7G443</accession>
<keyword evidence="1" id="KW-0472">Membrane</keyword>
<gene>
    <name evidence="2" type="ORF">B0H17DRAFT_1254759</name>
</gene>
<name>A0AAD7G443_MYCRO</name>
<evidence type="ECO:0000256" key="1">
    <source>
        <dbReference type="SAM" id="Phobius"/>
    </source>
</evidence>
<sequence>MIWCLALPFAVVFIGYIIAHAIVASILEHAILAIAKPNTYLATLRSSVFAPLYGTPIVIAAVVILTAFLVGVVCLISSEVEGKVSLALLDAILPIPAGAVIQILGVILLKAHGFHGPFLSIMEAARIGAVGHTVLIRVHGWRFNRSGAAT</sequence>